<dbReference type="GO" id="GO:0036430">
    <property type="term" value="F:CMP kinase activity"/>
    <property type="evidence" value="ECO:0007669"/>
    <property type="project" value="RHEA"/>
</dbReference>
<evidence type="ECO:0000256" key="7">
    <source>
        <dbReference type="ARBA" id="ARBA00022840"/>
    </source>
</evidence>
<feature type="binding site" evidence="10">
    <location>
        <begin position="13"/>
        <end position="21"/>
    </location>
    <ligand>
        <name>ATP</name>
        <dbReference type="ChEBI" id="CHEBI:30616"/>
    </ligand>
</feature>
<keyword evidence="13" id="KW-1185">Reference proteome</keyword>
<evidence type="ECO:0000259" key="11">
    <source>
        <dbReference type="Pfam" id="PF02224"/>
    </source>
</evidence>
<dbReference type="SUPFAM" id="SSF52540">
    <property type="entry name" value="P-loop containing nucleoside triphosphate hydrolases"/>
    <property type="match status" value="1"/>
</dbReference>
<keyword evidence="7 10" id="KW-0067">ATP-binding</keyword>
<keyword evidence="5 10" id="KW-0547">Nucleotide-binding</keyword>
<evidence type="ECO:0000313" key="13">
    <source>
        <dbReference type="Proteomes" id="UP000278542"/>
    </source>
</evidence>
<comment type="catalytic activity">
    <reaction evidence="8 10">
        <text>dCMP + ATP = dCDP + ADP</text>
        <dbReference type="Rhea" id="RHEA:25094"/>
        <dbReference type="ChEBI" id="CHEBI:30616"/>
        <dbReference type="ChEBI" id="CHEBI:57566"/>
        <dbReference type="ChEBI" id="CHEBI:58593"/>
        <dbReference type="ChEBI" id="CHEBI:456216"/>
        <dbReference type="EC" id="2.7.4.25"/>
    </reaction>
</comment>
<evidence type="ECO:0000256" key="5">
    <source>
        <dbReference type="ARBA" id="ARBA00022741"/>
    </source>
</evidence>
<dbReference type="PANTHER" id="PTHR21299:SF2">
    <property type="entry name" value="CYTIDYLATE KINASE"/>
    <property type="match status" value="1"/>
</dbReference>
<evidence type="ECO:0000256" key="2">
    <source>
        <dbReference type="ARBA" id="ARBA00009427"/>
    </source>
</evidence>
<protein>
    <recommendedName>
        <fullName evidence="10">Cytidylate kinase</fullName>
        <shortName evidence="10">CK</shortName>
        <ecNumber evidence="10">2.7.4.25</ecNumber>
    </recommendedName>
    <alternativeName>
        <fullName evidence="10">Cytidine monophosphate kinase</fullName>
        <shortName evidence="10">CMP kinase</shortName>
    </alternativeName>
</protein>
<gene>
    <name evidence="10" type="primary">cmk</name>
    <name evidence="12" type="ORF">DES39_1772</name>
</gene>
<keyword evidence="6 10" id="KW-0418">Kinase</keyword>
<comment type="subcellular location">
    <subcellularLocation>
        <location evidence="1 10">Cytoplasm</location>
    </subcellularLocation>
</comment>
<dbReference type="FunFam" id="3.40.50.300:FF:000262">
    <property type="entry name" value="Cytidylate kinase"/>
    <property type="match status" value="1"/>
</dbReference>
<dbReference type="GO" id="GO:0015949">
    <property type="term" value="P:nucleobase-containing small molecule interconversion"/>
    <property type="evidence" value="ECO:0007669"/>
    <property type="project" value="TreeGrafter"/>
</dbReference>
<comment type="similarity">
    <text evidence="2 10">Belongs to the cytidylate kinase family. Type 1 subfamily.</text>
</comment>
<dbReference type="AlphaFoldDB" id="A0A495RD31"/>
<evidence type="ECO:0000313" key="12">
    <source>
        <dbReference type="EMBL" id="RKS85261.1"/>
    </source>
</evidence>
<sequence>MTLEQIPVIAVDGPSGVGKGTLSVSLAQHLNWHLLDSGAIYRVLALSAIHHHVALDDEKALAQHASVLPLEFKTVNDCVQILLNKTDVSGEIRMQEMGEAASKIASLPKVREALLKRQRDFRTLPGLVADGRDMGTVVFCDAPVKLFLEASAHSRAERRMKQLQEKGICAKFGEILQEITERDERDRTRAVAPLKPAADAYLIDSTNLTIEQVFQQALQFIKSKIELK</sequence>
<evidence type="ECO:0000256" key="9">
    <source>
        <dbReference type="ARBA" id="ARBA00048478"/>
    </source>
</evidence>
<dbReference type="EMBL" id="RBWY01000003">
    <property type="protein sequence ID" value="RKS85261.1"/>
    <property type="molecule type" value="Genomic_DNA"/>
</dbReference>
<organism evidence="12 13">
    <name type="scientific">Orbus hercynius</name>
    <dbReference type="NCBI Taxonomy" id="593135"/>
    <lineage>
        <taxon>Bacteria</taxon>
        <taxon>Pseudomonadati</taxon>
        <taxon>Pseudomonadota</taxon>
        <taxon>Gammaproteobacteria</taxon>
        <taxon>Orbales</taxon>
        <taxon>Orbaceae</taxon>
        <taxon>Orbus</taxon>
    </lineage>
</organism>
<name>A0A495RD31_9GAMM</name>
<dbReference type="InterPro" id="IPR027417">
    <property type="entry name" value="P-loop_NTPase"/>
</dbReference>
<dbReference type="InterPro" id="IPR011994">
    <property type="entry name" value="Cytidylate_kinase_dom"/>
</dbReference>
<dbReference type="OrthoDB" id="9807434at2"/>
<proteinExistence type="inferred from homology"/>
<evidence type="ECO:0000256" key="10">
    <source>
        <dbReference type="HAMAP-Rule" id="MF_00238"/>
    </source>
</evidence>
<comment type="caution">
    <text evidence="12">The sequence shown here is derived from an EMBL/GenBank/DDBJ whole genome shotgun (WGS) entry which is preliminary data.</text>
</comment>
<dbReference type="EC" id="2.7.4.25" evidence="10"/>
<dbReference type="GO" id="GO:0036431">
    <property type="term" value="F:dCMP kinase activity"/>
    <property type="evidence" value="ECO:0007669"/>
    <property type="project" value="InterPro"/>
</dbReference>
<dbReference type="GO" id="GO:0005524">
    <property type="term" value="F:ATP binding"/>
    <property type="evidence" value="ECO:0007669"/>
    <property type="project" value="UniProtKB-UniRule"/>
</dbReference>
<dbReference type="GO" id="GO:0006220">
    <property type="term" value="P:pyrimidine nucleotide metabolic process"/>
    <property type="evidence" value="ECO:0007669"/>
    <property type="project" value="UniProtKB-UniRule"/>
</dbReference>
<dbReference type="Gene3D" id="3.40.50.300">
    <property type="entry name" value="P-loop containing nucleotide triphosphate hydrolases"/>
    <property type="match status" value="1"/>
</dbReference>
<dbReference type="Proteomes" id="UP000278542">
    <property type="component" value="Unassembled WGS sequence"/>
</dbReference>
<evidence type="ECO:0000256" key="8">
    <source>
        <dbReference type="ARBA" id="ARBA00047615"/>
    </source>
</evidence>
<dbReference type="Pfam" id="PF02224">
    <property type="entry name" value="Cytidylate_kin"/>
    <property type="match status" value="1"/>
</dbReference>
<evidence type="ECO:0000256" key="6">
    <source>
        <dbReference type="ARBA" id="ARBA00022777"/>
    </source>
</evidence>
<dbReference type="CDD" id="cd02020">
    <property type="entry name" value="CMPK"/>
    <property type="match status" value="1"/>
</dbReference>
<keyword evidence="3 10" id="KW-0963">Cytoplasm</keyword>
<dbReference type="RefSeq" id="WP_121145405.1">
    <property type="nucleotide sequence ID" value="NZ_RBWY01000003.1"/>
</dbReference>
<dbReference type="GO" id="GO:0005829">
    <property type="term" value="C:cytosol"/>
    <property type="evidence" value="ECO:0007669"/>
    <property type="project" value="TreeGrafter"/>
</dbReference>
<dbReference type="InterPro" id="IPR003136">
    <property type="entry name" value="Cytidylate_kin"/>
</dbReference>
<evidence type="ECO:0000256" key="1">
    <source>
        <dbReference type="ARBA" id="ARBA00004496"/>
    </source>
</evidence>
<comment type="catalytic activity">
    <reaction evidence="9 10">
        <text>CMP + ATP = CDP + ADP</text>
        <dbReference type="Rhea" id="RHEA:11600"/>
        <dbReference type="ChEBI" id="CHEBI:30616"/>
        <dbReference type="ChEBI" id="CHEBI:58069"/>
        <dbReference type="ChEBI" id="CHEBI:60377"/>
        <dbReference type="ChEBI" id="CHEBI:456216"/>
        <dbReference type="EC" id="2.7.4.25"/>
    </reaction>
</comment>
<feature type="domain" description="Cytidylate kinase" evidence="11">
    <location>
        <begin position="9"/>
        <end position="222"/>
    </location>
</feature>
<dbReference type="PANTHER" id="PTHR21299">
    <property type="entry name" value="CYTIDYLATE KINASE/PANTOATE-BETA-ALANINE LIGASE"/>
    <property type="match status" value="1"/>
</dbReference>
<accession>A0A495RD31</accession>
<evidence type="ECO:0000256" key="3">
    <source>
        <dbReference type="ARBA" id="ARBA00022490"/>
    </source>
</evidence>
<keyword evidence="4 10" id="KW-0808">Transferase</keyword>
<reference evidence="12 13" key="1">
    <citation type="submission" date="2018-10" db="EMBL/GenBank/DDBJ databases">
        <title>Genomic Encyclopedia of Type Strains, Phase IV (KMG-IV): sequencing the most valuable type-strain genomes for metagenomic binning, comparative biology and taxonomic classification.</title>
        <authorList>
            <person name="Goeker M."/>
        </authorList>
    </citation>
    <scope>NUCLEOTIDE SEQUENCE [LARGE SCALE GENOMIC DNA]</scope>
    <source>
        <strain evidence="12 13">DSM 22228</strain>
    </source>
</reference>
<evidence type="ECO:0000256" key="4">
    <source>
        <dbReference type="ARBA" id="ARBA00022679"/>
    </source>
</evidence>
<dbReference type="NCBIfam" id="TIGR00017">
    <property type="entry name" value="cmk"/>
    <property type="match status" value="1"/>
</dbReference>
<dbReference type="HAMAP" id="MF_00238">
    <property type="entry name" value="Cytidyl_kinase_type1"/>
    <property type="match status" value="1"/>
</dbReference>